<protein>
    <recommendedName>
        <fullName evidence="2">Retrotransposon gag domain-containing protein</fullName>
    </recommendedName>
</protein>
<dbReference type="PANTHER" id="PTHR33223">
    <property type="entry name" value="CCHC-TYPE DOMAIN-CONTAINING PROTEIN"/>
    <property type="match status" value="1"/>
</dbReference>
<organism evidence="3 4">
    <name type="scientific">Dioscorea zingiberensis</name>
    <dbReference type="NCBI Taxonomy" id="325984"/>
    <lineage>
        <taxon>Eukaryota</taxon>
        <taxon>Viridiplantae</taxon>
        <taxon>Streptophyta</taxon>
        <taxon>Embryophyta</taxon>
        <taxon>Tracheophyta</taxon>
        <taxon>Spermatophyta</taxon>
        <taxon>Magnoliopsida</taxon>
        <taxon>Liliopsida</taxon>
        <taxon>Dioscoreales</taxon>
        <taxon>Dioscoreaceae</taxon>
        <taxon>Dioscorea</taxon>
    </lineage>
</organism>
<evidence type="ECO:0000256" key="1">
    <source>
        <dbReference type="SAM" id="MobiDB-lite"/>
    </source>
</evidence>
<reference evidence="3" key="2">
    <citation type="journal article" date="2022" name="Hortic Res">
        <title>The genome of Dioscorea zingiberensis sheds light on the biosynthesis, origin and evolution of the medicinally important diosgenin saponins.</title>
        <authorList>
            <person name="Li Y."/>
            <person name="Tan C."/>
            <person name="Li Z."/>
            <person name="Guo J."/>
            <person name="Li S."/>
            <person name="Chen X."/>
            <person name="Wang C."/>
            <person name="Dai X."/>
            <person name="Yang H."/>
            <person name="Song W."/>
            <person name="Hou L."/>
            <person name="Xu J."/>
            <person name="Tong Z."/>
            <person name="Xu A."/>
            <person name="Yuan X."/>
            <person name="Wang W."/>
            <person name="Yang Q."/>
            <person name="Chen L."/>
            <person name="Sun Z."/>
            <person name="Wang K."/>
            <person name="Pan B."/>
            <person name="Chen J."/>
            <person name="Bao Y."/>
            <person name="Liu F."/>
            <person name="Qi X."/>
            <person name="Gang D.R."/>
            <person name="Wen J."/>
            <person name="Li J."/>
        </authorList>
    </citation>
    <scope>NUCLEOTIDE SEQUENCE</scope>
    <source>
        <strain evidence="3">Dzin_1.0</strain>
    </source>
</reference>
<comment type="caution">
    <text evidence="3">The sequence shown here is derived from an EMBL/GenBank/DDBJ whole genome shotgun (WGS) entry which is preliminary data.</text>
</comment>
<dbReference type="EMBL" id="JAGGNH010000001">
    <property type="protein sequence ID" value="KAJ0984602.1"/>
    <property type="molecule type" value="Genomic_DNA"/>
</dbReference>
<evidence type="ECO:0000313" key="4">
    <source>
        <dbReference type="Proteomes" id="UP001085076"/>
    </source>
</evidence>
<reference evidence="3" key="1">
    <citation type="submission" date="2021-03" db="EMBL/GenBank/DDBJ databases">
        <authorList>
            <person name="Li Z."/>
            <person name="Yang C."/>
        </authorList>
    </citation>
    <scope>NUCLEOTIDE SEQUENCE</scope>
    <source>
        <strain evidence="3">Dzin_1.0</strain>
        <tissue evidence="3">Leaf</tissue>
    </source>
</reference>
<dbReference type="PANTHER" id="PTHR33223:SF10">
    <property type="entry name" value="AMINOTRANSFERASE-LIKE PLANT MOBILE DOMAIN-CONTAINING PROTEIN"/>
    <property type="match status" value="1"/>
</dbReference>
<dbReference type="OrthoDB" id="784947at2759"/>
<evidence type="ECO:0000259" key="2">
    <source>
        <dbReference type="Pfam" id="PF03732"/>
    </source>
</evidence>
<gene>
    <name evidence="3" type="ORF">J5N97_002958</name>
</gene>
<feature type="domain" description="Retrotransposon gag" evidence="2">
    <location>
        <begin position="126"/>
        <end position="216"/>
    </location>
</feature>
<feature type="compositionally biased region" description="Polar residues" evidence="1">
    <location>
        <begin position="31"/>
        <end position="50"/>
    </location>
</feature>
<dbReference type="AlphaFoldDB" id="A0A9D5HQU8"/>
<sequence length="220" mass="25294">MSDSYETLEHYSTHTPKVKSKARARREEVALSSSDTGLQQPRFQPDDSTSSRLKVVFQETRKQRSRYVCRIISPFIPEILEAPLPTEFRMPSIETYNGTSDPVDHLESFKAMMLLYGSPDGIMCRAFPTTLRGVAQMWFTSLPPESISSFEELSELFVGHFVSSKKQRKTSVMLMRIKQHKGESLRSYIHRFNMEMLEVPDLDQTFAVVALMEGVRRSPF</sequence>
<dbReference type="InterPro" id="IPR005162">
    <property type="entry name" value="Retrotrans_gag_dom"/>
</dbReference>
<dbReference type="Pfam" id="PF03732">
    <property type="entry name" value="Retrotrans_gag"/>
    <property type="match status" value="1"/>
</dbReference>
<accession>A0A9D5HQU8</accession>
<proteinExistence type="predicted"/>
<name>A0A9D5HQU8_9LILI</name>
<feature type="region of interest" description="Disordered" evidence="1">
    <location>
        <begin position="1"/>
        <end position="50"/>
    </location>
</feature>
<evidence type="ECO:0000313" key="3">
    <source>
        <dbReference type="EMBL" id="KAJ0984602.1"/>
    </source>
</evidence>
<keyword evidence="4" id="KW-1185">Reference proteome</keyword>
<dbReference type="Proteomes" id="UP001085076">
    <property type="component" value="Miscellaneous, Linkage group lg01"/>
</dbReference>